<reference evidence="1 2" key="1">
    <citation type="journal article" date="2021" name="BMC Biol.">
        <title>Horizontally acquired antibacterial genes associated with adaptive radiation of ladybird beetles.</title>
        <authorList>
            <person name="Li H.S."/>
            <person name="Tang X.F."/>
            <person name="Huang Y.H."/>
            <person name="Xu Z.Y."/>
            <person name="Chen M.L."/>
            <person name="Du X.Y."/>
            <person name="Qiu B.Y."/>
            <person name="Chen P.T."/>
            <person name="Zhang W."/>
            <person name="Slipinski A."/>
            <person name="Escalona H.E."/>
            <person name="Waterhouse R.M."/>
            <person name="Zwick A."/>
            <person name="Pang H."/>
        </authorList>
    </citation>
    <scope>NUCLEOTIDE SEQUENCE [LARGE SCALE GENOMIC DNA]</scope>
    <source>
        <strain evidence="1">SYSU2018</strain>
    </source>
</reference>
<dbReference type="Proteomes" id="UP001516400">
    <property type="component" value="Unassembled WGS sequence"/>
</dbReference>
<keyword evidence="2" id="KW-1185">Reference proteome</keyword>
<accession>A0ABD2MGS5</accession>
<dbReference type="EMBL" id="JABFTP020000001">
    <property type="protein sequence ID" value="KAL3265581.1"/>
    <property type="molecule type" value="Genomic_DNA"/>
</dbReference>
<sequence length="88" mass="10237">MKAALYAKNKLEQFEMVGDHHGYGTRNTITISYPLHRSALYEASPKYVASNVYNRLPKNLRQIDDPKSFKKALKSFLYEKAYYSVDEL</sequence>
<dbReference type="AlphaFoldDB" id="A0ABD2MGS5"/>
<protein>
    <submittedName>
        <fullName evidence="1">Uncharacterized protein</fullName>
    </submittedName>
</protein>
<evidence type="ECO:0000313" key="1">
    <source>
        <dbReference type="EMBL" id="KAL3265581.1"/>
    </source>
</evidence>
<organism evidence="1 2">
    <name type="scientific">Cryptolaemus montrouzieri</name>
    <dbReference type="NCBI Taxonomy" id="559131"/>
    <lineage>
        <taxon>Eukaryota</taxon>
        <taxon>Metazoa</taxon>
        <taxon>Ecdysozoa</taxon>
        <taxon>Arthropoda</taxon>
        <taxon>Hexapoda</taxon>
        <taxon>Insecta</taxon>
        <taxon>Pterygota</taxon>
        <taxon>Neoptera</taxon>
        <taxon>Endopterygota</taxon>
        <taxon>Coleoptera</taxon>
        <taxon>Polyphaga</taxon>
        <taxon>Cucujiformia</taxon>
        <taxon>Coccinelloidea</taxon>
        <taxon>Coccinellidae</taxon>
        <taxon>Scymninae</taxon>
        <taxon>Scymnini</taxon>
        <taxon>Cryptolaemus</taxon>
    </lineage>
</organism>
<proteinExistence type="predicted"/>
<comment type="caution">
    <text evidence="1">The sequence shown here is derived from an EMBL/GenBank/DDBJ whole genome shotgun (WGS) entry which is preliminary data.</text>
</comment>
<gene>
    <name evidence="1" type="ORF">HHI36_009786</name>
</gene>
<evidence type="ECO:0000313" key="2">
    <source>
        <dbReference type="Proteomes" id="UP001516400"/>
    </source>
</evidence>
<name>A0ABD2MGS5_9CUCU</name>